<reference evidence="1" key="1">
    <citation type="submission" date="2023-06" db="EMBL/GenBank/DDBJ databases">
        <title>Deciphering the underlying mechanisms mediating the transmission of blaNDM gene from human to animals in China.</title>
        <authorList>
            <person name="Chen K."/>
            <person name="Chen S."/>
        </authorList>
    </citation>
    <scope>NUCLEOTIDE SEQUENCE</scope>
    <source>
        <strain evidence="1">1199</strain>
    </source>
</reference>
<dbReference type="InterPro" id="IPR050909">
    <property type="entry name" value="Bact_Autotransporter_VF"/>
</dbReference>
<accession>A0AAP3EMF5</accession>
<comment type="caution">
    <text evidence="1">The sequence shown here is derived from an EMBL/GenBank/DDBJ whole genome shotgun (WGS) entry which is preliminary data.</text>
</comment>
<dbReference type="NCBIfam" id="TIGR04415">
    <property type="entry name" value="O_hepto_targRPT"/>
    <property type="match status" value="2"/>
</dbReference>
<evidence type="ECO:0000313" key="2">
    <source>
        <dbReference type="Proteomes" id="UP001208624"/>
    </source>
</evidence>
<name>A0AAP3EMF5_ECOLX</name>
<dbReference type="Proteomes" id="UP001208624">
    <property type="component" value="Unassembled WGS sequence"/>
</dbReference>
<organism evidence="1 2">
    <name type="scientific">Escherichia coli</name>
    <dbReference type="NCBI Taxonomy" id="562"/>
    <lineage>
        <taxon>Bacteria</taxon>
        <taxon>Pseudomonadati</taxon>
        <taxon>Pseudomonadota</taxon>
        <taxon>Gammaproteobacteria</taxon>
        <taxon>Enterobacterales</taxon>
        <taxon>Enterobacteriaceae</taxon>
        <taxon>Escherichia</taxon>
    </lineage>
</organism>
<dbReference type="EMBL" id="JAOVKC010000113">
    <property type="protein sequence ID" value="MCV5625047.1"/>
    <property type="molecule type" value="Genomic_DNA"/>
</dbReference>
<dbReference type="Gene3D" id="2.160.20.20">
    <property type="match status" value="1"/>
</dbReference>
<feature type="non-terminal residue" evidence="1">
    <location>
        <position position="459"/>
    </location>
</feature>
<dbReference type="Pfam" id="PF16168">
    <property type="entry name" value="AIDA"/>
    <property type="match status" value="3"/>
</dbReference>
<dbReference type="InterPro" id="IPR012332">
    <property type="entry name" value="Autotransporter_pectin_lyase_C"/>
</dbReference>
<sequence length="459" mass="46430">LNSAGTQTIYASATSDKANIKGGKQTVYGLATEANIESGEQIVDGGSTEKTHINGGTQTVQNYGKAINTDIVSGLQQIMANGTAEGSIINGCSQVVNEGGLAENSVLNDGGTLDVREKGSATGIQQSSQDALVATTRATRVTGTRADGVAFSIEQGAANNILLANGGVLTVESDTSSDKTQVNMGGREIVKTKATATGTTLTGGEQIVEGVANETTINDGGIQTVSANGEAIKTKINEGGTLTVNDNGKATDIVQNSGAALQTSTANGIEISGTHQYGTFSIAGNLATNMLLENGGNLLVLAGTEARDSTVGKGGAMQNLGQDSATKVNSGGQYTLGRSKDEFQALARAEDLQVAGGTAIVYAGTLADASVSGATGSLSLMTPRDNVTPVKLEGAVRITDSATLTLGNGVDTTLADLTAASRGSVWLNSNNSCAGTSNCEYRVNSLLLNDGDVYLSAQT</sequence>
<evidence type="ECO:0000313" key="1">
    <source>
        <dbReference type="EMBL" id="MCV5625047.1"/>
    </source>
</evidence>
<feature type="non-terminal residue" evidence="1">
    <location>
        <position position="1"/>
    </location>
</feature>
<protein>
    <submittedName>
        <fullName evidence="1">Adhesin-like autotransporter YpjA/EhaD</fullName>
    </submittedName>
</protein>
<dbReference type="PANTHER" id="PTHR12338:SF5">
    <property type="entry name" value="ANTIGEN 43-RELATED"/>
    <property type="match status" value="1"/>
</dbReference>
<dbReference type="AlphaFoldDB" id="A0AAP3EMF5"/>
<gene>
    <name evidence="1" type="primary">ypjA</name>
    <name evidence="1" type="ORF">OFN31_25605</name>
</gene>
<dbReference type="PANTHER" id="PTHR12338">
    <property type="entry name" value="AUTOTRANSPORTER"/>
    <property type="match status" value="1"/>
</dbReference>
<proteinExistence type="predicted"/>
<dbReference type="InterPro" id="IPR030930">
    <property type="entry name" value="AIDA"/>
</dbReference>